<dbReference type="AlphaFoldDB" id="A0A6D2JJ53"/>
<feature type="domain" description="HTH myb-type" evidence="9">
    <location>
        <begin position="140"/>
        <end position="190"/>
    </location>
</feature>
<dbReference type="GO" id="GO:0000978">
    <property type="term" value="F:RNA polymerase II cis-regulatory region sequence-specific DNA binding"/>
    <property type="evidence" value="ECO:0007669"/>
    <property type="project" value="TreeGrafter"/>
</dbReference>
<keyword evidence="4" id="KW-0238">DNA-binding</keyword>
<keyword evidence="2" id="KW-0677">Repeat</keyword>
<keyword evidence="5" id="KW-0804">Transcription</keyword>
<evidence type="ECO:0000256" key="2">
    <source>
        <dbReference type="ARBA" id="ARBA00022737"/>
    </source>
</evidence>
<protein>
    <submittedName>
        <fullName evidence="10">Uncharacterized protein</fullName>
    </submittedName>
</protein>
<dbReference type="Gene3D" id="1.10.10.60">
    <property type="entry name" value="Homeodomain-like"/>
    <property type="match status" value="3"/>
</dbReference>
<feature type="domain" description="Myb-like" evidence="8">
    <location>
        <begin position="136"/>
        <end position="186"/>
    </location>
</feature>
<dbReference type="InterPro" id="IPR001005">
    <property type="entry name" value="SANT/Myb"/>
</dbReference>
<feature type="region of interest" description="Disordered" evidence="7">
    <location>
        <begin position="338"/>
        <end position="357"/>
    </location>
</feature>
<keyword evidence="6" id="KW-0539">Nucleus</keyword>
<dbReference type="EMBL" id="CACVBM020001218">
    <property type="protein sequence ID" value="CAA7039763.1"/>
    <property type="molecule type" value="Genomic_DNA"/>
</dbReference>
<gene>
    <name evidence="10" type="ORF">MERR_LOCUS26998</name>
</gene>
<evidence type="ECO:0000256" key="1">
    <source>
        <dbReference type="ARBA" id="ARBA00004123"/>
    </source>
</evidence>
<dbReference type="InterPro" id="IPR017930">
    <property type="entry name" value="Myb_dom"/>
</dbReference>
<feature type="compositionally biased region" description="Low complexity" evidence="7">
    <location>
        <begin position="396"/>
        <end position="409"/>
    </location>
</feature>
<feature type="compositionally biased region" description="Polar residues" evidence="7">
    <location>
        <begin position="410"/>
        <end position="419"/>
    </location>
</feature>
<feature type="domain" description="Myb-like" evidence="8">
    <location>
        <begin position="84"/>
        <end position="135"/>
    </location>
</feature>
<evidence type="ECO:0000313" key="10">
    <source>
        <dbReference type="EMBL" id="CAA7039763.1"/>
    </source>
</evidence>
<name>A0A6D2JJ53_9BRAS</name>
<feature type="compositionally biased region" description="Polar residues" evidence="7">
    <location>
        <begin position="1"/>
        <end position="11"/>
    </location>
</feature>
<dbReference type="Pfam" id="PF00249">
    <property type="entry name" value="Myb_DNA-binding"/>
    <property type="match status" value="3"/>
</dbReference>
<dbReference type="PANTHER" id="PTHR45614">
    <property type="entry name" value="MYB PROTEIN-RELATED"/>
    <property type="match status" value="1"/>
</dbReference>
<proteinExistence type="predicted"/>
<feature type="domain" description="Myb-like" evidence="8">
    <location>
        <begin position="32"/>
        <end position="83"/>
    </location>
</feature>
<dbReference type="SUPFAM" id="SSF46689">
    <property type="entry name" value="Homeodomain-like"/>
    <property type="match status" value="2"/>
</dbReference>
<feature type="domain" description="HTH myb-type" evidence="9">
    <location>
        <begin position="84"/>
        <end position="139"/>
    </location>
</feature>
<dbReference type="Proteomes" id="UP000467841">
    <property type="component" value="Unassembled WGS sequence"/>
</dbReference>
<sequence length="910" mass="101707">MESECTTTISTPPEGLIEGSQKTRHGRTSGPARRSTRGQWTAEEDEILKKAVHNFKGKNWKKIAEYFKDRTDVQCLHRWQKVLNPELVKGPWTKEEDEMIVQLIEKYGPKKWSTIARFLPGRIGKQCRERWHNHLNPAINKEAWTQEEELVLIRAHQVYGNRWAELTKFLPGRSDNGIKNHWHSSVKKKLDSYMASGLLDQYQAMPLAPYERSSTLQSAFMQRTIEENGCLSGQGEQEIGNHQNSSMAGCSLSARDYPTGVVNMGQHFNEQPAYHPDQYFYPPLEDISEGSYDMDCSQFHDHNVSASSSQDYQFDFQDLSDISLEMRYSMSEVPMPYTKESKESTLEASNSTSNVDAAANTDPANVFTSETECCRVLFPDQESEALSVSRSEVDPASCSSASDSQISEATKSPMQSSSSRFIATAASSKETLRPAPLIISPDKYGKKSSGLICHPFEAAPNCRTNENGSFICIGDPSSSTCVDSNNSSEDQPYHVNDPIKLVPVNDFASLAEVKPHSLFKHEPDMPREQHHEDMGASSSLGFPSLDLPVFNCDMLQSKNDPLHDYSPLGIRKLLMSTMTCISPLRLWESPTGKKTLVGAQSILRKRTRDLLTPLSEKRCDKKLETEIAASLAKDFSRLDVMFDESENHYQILNGEGGENWNGKPSSLSCHKVPEKTMPVRKSLEKAVQTCIEANVKEKDDSALFVENAETFSGVLSENNTNKPVLLSPGKSVTKAEKAQVSTPRNHLQRTLVATSNKEQHSPASLCLVINSPSRARNPEGHLVDSETGNENFSIFCGTPFKRGLESPSAWKSPFYINSLLSSPRFDTDITIEDMGYIFSPGERSYESIGVMTQRNEHTNAFAAFDAMEISLSSSIDDARKKKELDKENNDPLLAERRVLDFNDCESPTKS</sequence>
<dbReference type="GO" id="GO:0005634">
    <property type="term" value="C:nucleus"/>
    <property type="evidence" value="ECO:0007669"/>
    <property type="project" value="UniProtKB-SubCell"/>
</dbReference>
<evidence type="ECO:0000256" key="5">
    <source>
        <dbReference type="ARBA" id="ARBA00023163"/>
    </source>
</evidence>
<accession>A0A6D2JJ53</accession>
<comment type="subcellular location">
    <subcellularLocation>
        <location evidence="1">Nucleus</location>
    </subcellularLocation>
</comment>
<dbReference type="FunFam" id="1.10.10.60:FF:000324">
    <property type="entry name" value="Transcription factor MYB3R-2"/>
    <property type="match status" value="1"/>
</dbReference>
<feature type="domain" description="HTH myb-type" evidence="9">
    <location>
        <begin position="37"/>
        <end position="83"/>
    </location>
</feature>
<dbReference type="OrthoDB" id="2143914at2759"/>
<evidence type="ECO:0000256" key="7">
    <source>
        <dbReference type="SAM" id="MobiDB-lite"/>
    </source>
</evidence>
<dbReference type="FunFam" id="1.10.10.60:FF:000016">
    <property type="entry name" value="Transcriptional activator Myb isoform A"/>
    <property type="match status" value="1"/>
</dbReference>
<dbReference type="FunFam" id="1.10.10.60:FF:000010">
    <property type="entry name" value="Transcriptional activator Myb isoform A"/>
    <property type="match status" value="1"/>
</dbReference>
<evidence type="ECO:0000256" key="4">
    <source>
        <dbReference type="ARBA" id="ARBA00023125"/>
    </source>
</evidence>
<dbReference type="PROSITE" id="PS50090">
    <property type="entry name" value="MYB_LIKE"/>
    <property type="match status" value="3"/>
</dbReference>
<dbReference type="InterPro" id="IPR050560">
    <property type="entry name" value="MYB_TF"/>
</dbReference>
<feature type="region of interest" description="Disordered" evidence="7">
    <location>
        <begin position="1"/>
        <end position="41"/>
    </location>
</feature>
<feature type="compositionally biased region" description="Polar residues" evidence="7">
    <location>
        <begin position="346"/>
        <end position="355"/>
    </location>
</feature>
<dbReference type="CDD" id="cd00167">
    <property type="entry name" value="SANT"/>
    <property type="match status" value="3"/>
</dbReference>
<evidence type="ECO:0000313" key="11">
    <source>
        <dbReference type="Proteomes" id="UP000467841"/>
    </source>
</evidence>
<evidence type="ECO:0000259" key="8">
    <source>
        <dbReference type="PROSITE" id="PS50090"/>
    </source>
</evidence>
<evidence type="ECO:0000256" key="6">
    <source>
        <dbReference type="ARBA" id="ARBA00023242"/>
    </source>
</evidence>
<dbReference type="InterPro" id="IPR009057">
    <property type="entry name" value="Homeodomain-like_sf"/>
</dbReference>
<reference evidence="10" key="1">
    <citation type="submission" date="2020-01" db="EMBL/GenBank/DDBJ databases">
        <authorList>
            <person name="Mishra B."/>
        </authorList>
    </citation>
    <scope>NUCLEOTIDE SEQUENCE [LARGE SCALE GENOMIC DNA]</scope>
</reference>
<feature type="region of interest" description="Disordered" evidence="7">
    <location>
        <begin position="386"/>
        <end position="419"/>
    </location>
</feature>
<keyword evidence="3" id="KW-0805">Transcription regulation</keyword>
<evidence type="ECO:0000259" key="9">
    <source>
        <dbReference type="PROSITE" id="PS51294"/>
    </source>
</evidence>
<comment type="caution">
    <text evidence="10">The sequence shown here is derived from an EMBL/GenBank/DDBJ whole genome shotgun (WGS) entry which is preliminary data.</text>
</comment>
<dbReference type="GO" id="GO:0000981">
    <property type="term" value="F:DNA-binding transcription factor activity, RNA polymerase II-specific"/>
    <property type="evidence" value="ECO:0007669"/>
    <property type="project" value="TreeGrafter"/>
</dbReference>
<dbReference type="SMART" id="SM00717">
    <property type="entry name" value="SANT"/>
    <property type="match status" value="3"/>
</dbReference>
<dbReference type="PROSITE" id="PS51294">
    <property type="entry name" value="HTH_MYB"/>
    <property type="match status" value="3"/>
</dbReference>
<keyword evidence="11" id="KW-1185">Reference proteome</keyword>
<evidence type="ECO:0000256" key="3">
    <source>
        <dbReference type="ARBA" id="ARBA00023015"/>
    </source>
</evidence>
<organism evidence="10 11">
    <name type="scientific">Microthlaspi erraticum</name>
    <dbReference type="NCBI Taxonomy" id="1685480"/>
    <lineage>
        <taxon>Eukaryota</taxon>
        <taxon>Viridiplantae</taxon>
        <taxon>Streptophyta</taxon>
        <taxon>Embryophyta</taxon>
        <taxon>Tracheophyta</taxon>
        <taxon>Spermatophyta</taxon>
        <taxon>Magnoliopsida</taxon>
        <taxon>eudicotyledons</taxon>
        <taxon>Gunneridae</taxon>
        <taxon>Pentapetalae</taxon>
        <taxon>rosids</taxon>
        <taxon>malvids</taxon>
        <taxon>Brassicales</taxon>
        <taxon>Brassicaceae</taxon>
        <taxon>Coluteocarpeae</taxon>
        <taxon>Microthlaspi</taxon>
    </lineage>
</organism>
<dbReference type="PANTHER" id="PTHR45614:SF266">
    <property type="entry name" value="TRANSCRIPTION FACTOR MYB3R-4"/>
    <property type="match status" value="1"/>
</dbReference>